<comment type="caution">
    <text evidence="1">The sequence shown here is derived from an EMBL/GenBank/DDBJ whole genome shotgun (WGS) entry which is preliminary data.</text>
</comment>
<sequence>MKILTKIKAGALQLVSFVSTLIAVLLLCFLLLAHTHDLFVKKTDLTIDLIKAADQGMQFAFTKSMAVGETLKIPLRNDFGISVEVSHGYWGVLPLRKAIAKKGKIKFEKWAFTGVTPTEHTALYLQDKQRPMVIAGNAKIIGDGYLPKLGIKPGNIRGYGYNRPQLIYGKQQQSRDKLPFLVDGVQTQIVQLSSQQHIPDGEPFDLKKNLVLKNSFKNPLKVLRGANIRLERARLSGHIMIWATQKISVEANCQLQDVVLIAPEIVIKRGFQGNLQALASRSISVGPSCILQYPSVLLVHKGQPQNQLTQANIDIGPDTDFRGMLVYHGSPSAETTYQPHITIAESAQLTGEIHCMGNLELKGSIYGTVHTQAFIALENGNSYQNHLFNGKIDALQLPVGYGGLLYENKQMNQIMKWLY</sequence>
<reference evidence="1 2" key="1">
    <citation type="submission" date="2018-03" db="EMBL/GenBank/DDBJ databases">
        <title>Genomic Encyclopedia of Archaeal and Bacterial Type Strains, Phase II (KMG-II): from individual species to whole genera.</title>
        <authorList>
            <person name="Goeker M."/>
        </authorList>
    </citation>
    <scope>NUCLEOTIDE SEQUENCE [LARGE SCALE GENOMIC DNA]</scope>
    <source>
        <strain evidence="1 2">DSM 25027</strain>
    </source>
</reference>
<dbReference type="Proteomes" id="UP000237640">
    <property type="component" value="Unassembled WGS sequence"/>
</dbReference>
<dbReference type="RefSeq" id="WP_106144099.1">
    <property type="nucleotide sequence ID" value="NZ_PVYX01000001.1"/>
</dbReference>
<evidence type="ECO:0000313" key="1">
    <source>
        <dbReference type="EMBL" id="PRX57190.1"/>
    </source>
</evidence>
<proteinExistence type="predicted"/>
<accession>A0A2T0MHY4</accession>
<keyword evidence="2" id="KW-1185">Reference proteome</keyword>
<dbReference type="OrthoDB" id="1004942at2"/>
<protein>
    <recommendedName>
        <fullName evidence="3">Cytoskeletal protein CcmA (Bactofilin family)</fullName>
    </recommendedName>
</protein>
<organism evidence="1 2">
    <name type="scientific">Flagellimonas meridianipacifica</name>
    <dbReference type="NCBI Taxonomy" id="1080225"/>
    <lineage>
        <taxon>Bacteria</taxon>
        <taxon>Pseudomonadati</taxon>
        <taxon>Bacteroidota</taxon>
        <taxon>Flavobacteriia</taxon>
        <taxon>Flavobacteriales</taxon>
        <taxon>Flavobacteriaceae</taxon>
        <taxon>Flagellimonas</taxon>
    </lineage>
</organism>
<dbReference type="AlphaFoldDB" id="A0A2T0MHY4"/>
<gene>
    <name evidence="1" type="ORF">CLV81_1193</name>
</gene>
<evidence type="ECO:0008006" key="3">
    <source>
        <dbReference type="Google" id="ProtNLM"/>
    </source>
</evidence>
<evidence type="ECO:0000313" key="2">
    <source>
        <dbReference type="Proteomes" id="UP000237640"/>
    </source>
</evidence>
<dbReference type="EMBL" id="PVYX01000001">
    <property type="protein sequence ID" value="PRX57190.1"/>
    <property type="molecule type" value="Genomic_DNA"/>
</dbReference>
<name>A0A2T0MHY4_9FLAO</name>